<protein>
    <recommendedName>
        <fullName evidence="8">S-adenosylmethionine decarboxylase proenzyme</fullName>
        <shortName evidence="8">AdoMetDC</shortName>
        <shortName evidence="8">SAMDC</shortName>
        <ecNumber evidence="8">4.1.1.50</ecNumber>
    </recommendedName>
    <component>
        <recommendedName>
            <fullName evidence="8">S-adenosylmethionine decarboxylase beta chain</fullName>
        </recommendedName>
    </component>
    <component>
        <recommendedName>
            <fullName evidence="8">S-adenosylmethionine decarboxylase alpha chain</fullName>
        </recommendedName>
    </component>
</protein>
<comment type="subunit">
    <text evidence="8">Heterotetramer of two alpha and two beta chains arranged as a dimer of alpha/beta heterodimers.</text>
</comment>
<organism evidence="9 10">
    <name type="scientific">Thermogymnomonas acidicola</name>
    <dbReference type="NCBI Taxonomy" id="399579"/>
    <lineage>
        <taxon>Archaea</taxon>
        <taxon>Methanobacteriati</taxon>
        <taxon>Thermoplasmatota</taxon>
        <taxon>Thermoplasmata</taxon>
        <taxon>Thermoplasmatales</taxon>
        <taxon>Thermogymnomonas</taxon>
    </lineage>
</organism>
<keyword evidence="2 8" id="KW-0068">Autocatalytic cleavage</keyword>
<reference evidence="9" key="2">
    <citation type="submission" date="2022-09" db="EMBL/GenBank/DDBJ databases">
        <authorList>
            <person name="Sun Q."/>
            <person name="Ohkuma M."/>
        </authorList>
    </citation>
    <scope>NUCLEOTIDE SEQUENCE</scope>
    <source>
        <strain evidence="9">JCM 13583</strain>
    </source>
</reference>
<keyword evidence="8" id="KW-0949">S-adenosyl-L-methionine</keyword>
<comment type="caution">
    <text evidence="9">The sequence shown here is derived from an EMBL/GenBank/DDBJ whole genome shotgun (WGS) entry which is preliminary data.</text>
</comment>
<dbReference type="SUPFAM" id="SSF56276">
    <property type="entry name" value="S-adenosylmethionine decarboxylase"/>
    <property type="match status" value="1"/>
</dbReference>
<evidence type="ECO:0000256" key="5">
    <source>
        <dbReference type="ARBA" id="ARBA00023239"/>
    </source>
</evidence>
<keyword evidence="10" id="KW-1185">Reference proteome</keyword>
<keyword evidence="3 8" id="KW-0620">Polyamine biosynthesis</keyword>
<sequence length="132" mass="14712">MKVAVGMHIVADLYGVDPEMISEASTLYPVIEGAVKFGNLTKISSDYYQFQPKGASGIVLLAESHLSFHTWPEHGLVTLDIYTCGDPSGAEKAYRYILERLRPKMVECRRMLRGAALKDDVKPVKVEQVLIQ</sequence>
<evidence type="ECO:0000256" key="7">
    <source>
        <dbReference type="ARBA" id="ARBA00023317"/>
    </source>
</evidence>
<dbReference type="RefSeq" id="WP_188680870.1">
    <property type="nucleotide sequence ID" value="NZ_BMNY01000001.1"/>
</dbReference>
<name>A0AA37BRB7_9ARCH</name>
<feature type="site" description="Cleavage (non-hydrolytic); by autolysis" evidence="8">
    <location>
        <begin position="63"/>
        <end position="64"/>
    </location>
</feature>
<dbReference type="InterPro" id="IPR003826">
    <property type="entry name" value="AdoMetDC_fam_prok"/>
</dbReference>
<evidence type="ECO:0000256" key="8">
    <source>
        <dbReference type="HAMAP-Rule" id="MF_00464"/>
    </source>
</evidence>
<accession>A0AA37BRB7</accession>
<dbReference type="EMBL" id="BMNY01000001">
    <property type="protein sequence ID" value="GGM74220.1"/>
    <property type="molecule type" value="Genomic_DNA"/>
</dbReference>
<comment type="PTM">
    <text evidence="8">Is synthesized initially as an inactive proenzyme. Formation of the active enzyme involves a self-maturation process in which the active site pyruvoyl group is generated from an internal serine residue via an autocatalytic post-translational modification. Two non-identical subunits are generated from the proenzyme in this reaction, and the pyruvate is formed at the N-terminus of the alpha chain, which is derived from the carboxyl end of the proenzyme. The post-translation cleavage follows an unusual pathway, termed non-hydrolytic serinolysis, in which the side chain hydroxyl group of the serine supplies its oxygen atom to form the C-terminus of the beta chain, while the remainder of the serine residue undergoes an oxidative deamination to produce ammonia and the pyruvoyl group blocking the N-terminus of the alpha chain.</text>
</comment>
<feature type="active site" description="Proton donor; for catalytic activity" evidence="8">
    <location>
        <position position="84"/>
    </location>
</feature>
<dbReference type="AlphaFoldDB" id="A0AA37BRB7"/>
<keyword evidence="1 8" id="KW-0210">Decarboxylase</keyword>
<dbReference type="InterPro" id="IPR017716">
    <property type="entry name" value="S-AdoMet_deCOase_pro-enz"/>
</dbReference>
<feature type="modified residue" description="Pyruvic acid (Ser); by autocatalysis" evidence="8">
    <location>
        <position position="64"/>
    </location>
</feature>
<dbReference type="PANTHER" id="PTHR33866:SF2">
    <property type="entry name" value="S-ADENOSYLMETHIONINE DECARBOXYLASE PROENZYME"/>
    <property type="match status" value="1"/>
</dbReference>
<evidence type="ECO:0000313" key="9">
    <source>
        <dbReference type="EMBL" id="GGM74220.1"/>
    </source>
</evidence>
<evidence type="ECO:0000256" key="4">
    <source>
        <dbReference type="ARBA" id="ARBA00023145"/>
    </source>
</evidence>
<dbReference type="HAMAP" id="MF_00464">
    <property type="entry name" value="AdoMetDC_1"/>
    <property type="match status" value="1"/>
</dbReference>
<dbReference type="NCBIfam" id="TIGR03330">
    <property type="entry name" value="SAM_DCase_Bsu"/>
    <property type="match status" value="1"/>
</dbReference>
<dbReference type="InterPro" id="IPR016067">
    <property type="entry name" value="S-AdoMet_deCO2ase_core"/>
</dbReference>
<comment type="similarity">
    <text evidence="8">Belongs to the prokaryotic AdoMetDC family. Type 1 subfamily.</text>
</comment>
<comment type="cofactor">
    <cofactor evidence="8">
        <name>pyruvate</name>
        <dbReference type="ChEBI" id="CHEBI:15361"/>
    </cofactor>
    <text evidence="8">Binds 1 pyruvoyl group covalently per subunit.</text>
</comment>
<evidence type="ECO:0000256" key="6">
    <source>
        <dbReference type="ARBA" id="ARBA00023270"/>
    </source>
</evidence>
<proteinExistence type="inferred from homology"/>
<dbReference type="Pfam" id="PF02675">
    <property type="entry name" value="AdoMet_dc"/>
    <property type="match status" value="1"/>
</dbReference>
<dbReference type="GO" id="GO:0005829">
    <property type="term" value="C:cytosol"/>
    <property type="evidence" value="ECO:0007669"/>
    <property type="project" value="TreeGrafter"/>
</dbReference>
<comment type="pathway">
    <text evidence="8">Amine and polyamine biosynthesis; S-adenosylmethioninamine biosynthesis; S-adenosylmethioninamine from S-adenosyl-L-methionine: step 1/1.</text>
</comment>
<keyword evidence="8" id="KW-0745">Spermidine biosynthesis</keyword>
<feature type="chain" id="PRO_5041498003" description="S-adenosylmethionine decarboxylase alpha chain" evidence="8">
    <location>
        <begin position="64"/>
        <end position="132"/>
    </location>
</feature>
<keyword evidence="4 8" id="KW-0865">Zymogen</keyword>
<feature type="active site" description="Proton acceptor; for processing activity" evidence="8">
    <location>
        <position position="69"/>
    </location>
</feature>
<feature type="active site" description="Schiff-base intermediate with substrate; via pyruvic acid" evidence="8">
    <location>
        <position position="64"/>
    </location>
</feature>
<keyword evidence="7 8" id="KW-0670">Pyruvate</keyword>
<dbReference type="GO" id="GO:0004014">
    <property type="term" value="F:adenosylmethionine decarboxylase activity"/>
    <property type="evidence" value="ECO:0007669"/>
    <property type="project" value="UniProtKB-UniRule"/>
</dbReference>
<comment type="catalytic activity">
    <reaction evidence="8">
        <text>S-adenosyl-L-methionine + H(+) = S-adenosyl 3-(methylsulfanyl)propylamine + CO2</text>
        <dbReference type="Rhea" id="RHEA:15981"/>
        <dbReference type="ChEBI" id="CHEBI:15378"/>
        <dbReference type="ChEBI" id="CHEBI:16526"/>
        <dbReference type="ChEBI" id="CHEBI:57443"/>
        <dbReference type="ChEBI" id="CHEBI:59789"/>
        <dbReference type="EC" id="4.1.1.50"/>
    </reaction>
</comment>
<comment type="function">
    <text evidence="8">Catalyzes the decarboxylation of S-adenosylmethionine to S-adenosylmethioninamine (dcAdoMet), the propylamine donor required for the synthesis of the polyamines spermine and spermidine from the diamine putrescine.</text>
</comment>
<evidence type="ECO:0000256" key="1">
    <source>
        <dbReference type="ARBA" id="ARBA00022793"/>
    </source>
</evidence>
<evidence type="ECO:0000256" key="3">
    <source>
        <dbReference type="ARBA" id="ARBA00023115"/>
    </source>
</evidence>
<dbReference type="Proteomes" id="UP000632195">
    <property type="component" value="Unassembled WGS sequence"/>
</dbReference>
<keyword evidence="6 8" id="KW-0704">Schiff base</keyword>
<feature type="chain" id="PRO_5041498002" description="S-adenosylmethionine decarboxylase beta chain" evidence="8">
    <location>
        <begin position="1"/>
        <end position="63"/>
    </location>
</feature>
<dbReference type="Gene3D" id="3.60.90.10">
    <property type="entry name" value="S-adenosylmethionine decarboxylase"/>
    <property type="match status" value="1"/>
</dbReference>
<evidence type="ECO:0000313" key="10">
    <source>
        <dbReference type="Proteomes" id="UP000632195"/>
    </source>
</evidence>
<gene>
    <name evidence="8 9" type="primary">speH</name>
    <name evidence="9" type="ORF">GCM10007108_10240</name>
</gene>
<keyword evidence="5 8" id="KW-0456">Lyase</keyword>
<dbReference type="EC" id="4.1.1.50" evidence="8"/>
<dbReference type="GO" id="GO:0008295">
    <property type="term" value="P:spermidine biosynthetic process"/>
    <property type="evidence" value="ECO:0007669"/>
    <property type="project" value="UniProtKB-UniRule"/>
</dbReference>
<evidence type="ECO:0000256" key="2">
    <source>
        <dbReference type="ARBA" id="ARBA00022813"/>
    </source>
</evidence>
<dbReference type="PANTHER" id="PTHR33866">
    <property type="entry name" value="S-ADENOSYLMETHIONINE DECARBOXYLASE PROENZYME"/>
    <property type="match status" value="1"/>
</dbReference>
<reference evidence="9" key="1">
    <citation type="journal article" date="2014" name="Int. J. Syst. Evol. Microbiol.">
        <title>Complete genome sequence of Corynebacterium casei LMG S-19264T (=DSM 44701T), isolated from a smear-ripened cheese.</title>
        <authorList>
            <consortium name="US DOE Joint Genome Institute (JGI-PGF)"/>
            <person name="Walter F."/>
            <person name="Albersmeier A."/>
            <person name="Kalinowski J."/>
            <person name="Ruckert C."/>
        </authorList>
    </citation>
    <scope>NUCLEOTIDE SEQUENCE</scope>
    <source>
        <strain evidence="9">JCM 13583</strain>
    </source>
</reference>